<reference evidence="5" key="3">
    <citation type="submission" date="2025-09" db="UniProtKB">
        <authorList>
            <consortium name="Ensembl"/>
        </authorList>
    </citation>
    <scope>IDENTIFICATION</scope>
</reference>
<dbReference type="FunCoup" id="H3AAP4">
    <property type="interactions" value="1700"/>
</dbReference>
<organism evidence="5 6">
    <name type="scientific">Latimeria chalumnae</name>
    <name type="common">Coelacanth</name>
    <dbReference type="NCBI Taxonomy" id="7897"/>
    <lineage>
        <taxon>Eukaryota</taxon>
        <taxon>Metazoa</taxon>
        <taxon>Chordata</taxon>
        <taxon>Craniata</taxon>
        <taxon>Vertebrata</taxon>
        <taxon>Euteleostomi</taxon>
        <taxon>Coelacanthiformes</taxon>
        <taxon>Coelacanthidae</taxon>
        <taxon>Latimeria</taxon>
    </lineage>
</organism>
<evidence type="ECO:0000313" key="5">
    <source>
        <dbReference type="Ensembl" id="ENSLACP00000006715.1"/>
    </source>
</evidence>
<dbReference type="Ensembl" id="ENSLACT00000006769.1">
    <property type="protein sequence ID" value="ENSLACP00000006715.1"/>
    <property type="gene ID" value="ENSLACG00000005955.1"/>
</dbReference>
<dbReference type="PROSITE" id="PS50280">
    <property type="entry name" value="SET"/>
    <property type="match status" value="1"/>
</dbReference>
<dbReference type="GeneTree" id="ENSGT00940000153577"/>
<dbReference type="InParanoid" id="H3AAP4"/>
<dbReference type="PANTHER" id="PTHR13271">
    <property type="entry name" value="UNCHARACTERIZED PUTATIVE METHYLTRANSFERASE"/>
    <property type="match status" value="1"/>
</dbReference>
<dbReference type="EMBL" id="AFYH01140843">
    <property type="status" value="NOT_ANNOTATED_CDS"/>
    <property type="molecule type" value="Genomic_DNA"/>
</dbReference>
<evidence type="ECO:0000256" key="1">
    <source>
        <dbReference type="ARBA" id="ARBA00022603"/>
    </source>
</evidence>
<dbReference type="Pfam" id="PF09273">
    <property type="entry name" value="Rubis-subs-bind"/>
    <property type="match status" value="1"/>
</dbReference>
<dbReference type="SUPFAM" id="SSF82199">
    <property type="entry name" value="SET domain"/>
    <property type="match status" value="1"/>
</dbReference>
<dbReference type="GO" id="GO:0016279">
    <property type="term" value="F:protein-lysine N-methyltransferase activity"/>
    <property type="evidence" value="ECO:0007669"/>
    <property type="project" value="InterPro"/>
</dbReference>
<evidence type="ECO:0000313" key="6">
    <source>
        <dbReference type="Proteomes" id="UP000008672"/>
    </source>
</evidence>
<keyword evidence="6" id="KW-1185">Reference proteome</keyword>
<dbReference type="InterPro" id="IPR001214">
    <property type="entry name" value="SET_dom"/>
</dbReference>
<dbReference type="InterPro" id="IPR015353">
    <property type="entry name" value="Rubisco_LSMT_subst-bd"/>
</dbReference>
<evidence type="ECO:0000256" key="3">
    <source>
        <dbReference type="ARBA" id="ARBA00022691"/>
    </source>
</evidence>
<sequence>VSLSHEATYVQLRRWLKQRSFRNPYLLPAHFPDSGRGLMVTKSLKAGEIILSLPKKCLLTTSTVLESYLGEYIKRWKHPISPLLALCSFLIAERHAGIGAMWKPYIDILPKTYTCPVYLSEEVIDLLPRPLRKRAREQKTVVQELFISSGPFFSSLQRLFTVKVEDVFDYDALRWAWCSINTRTVYMKHEPTGFLSGEPDVYALAPFLDLLNHSPCVQVAAGFNKENSCYEIQTATGCAKYDQVFICYGPHDNQRLFLEYGFITSSNPHSVVYVDKDDLQPQFSTTDNGQMTKNLRLLAEHGFLENLTFGLDGPSWRLLTAVKVLCLKPEEFPSWKKVLLGASVSQAHEERTLNFVKSLCCCLLHESHKVIQKISMLRSTRTESEQLTLVKALRREEHQILLKSAEILQNLRPDLT</sequence>
<dbReference type="InterPro" id="IPR016852">
    <property type="entry name" value="SET_MeTrfase"/>
</dbReference>
<dbReference type="HOGENOM" id="CLU_029120_3_0_1"/>
<dbReference type="InterPro" id="IPR046341">
    <property type="entry name" value="SET_dom_sf"/>
</dbReference>
<dbReference type="GO" id="GO:0032259">
    <property type="term" value="P:methylation"/>
    <property type="evidence" value="ECO:0007669"/>
    <property type="project" value="UniProtKB-KW"/>
</dbReference>
<dbReference type="InterPro" id="IPR050600">
    <property type="entry name" value="SETD3_SETD6_MTase"/>
</dbReference>
<accession>H3AAP4</accession>
<feature type="domain" description="SET" evidence="4">
    <location>
        <begin position="14"/>
        <end position="249"/>
    </location>
</feature>
<dbReference type="FunFam" id="3.90.1410.10:FF:000002">
    <property type="entry name" value="SET domain-containing protein 4 isoform X1"/>
    <property type="match status" value="1"/>
</dbReference>
<dbReference type="PIRSF" id="PIRSF027158">
    <property type="entry name" value="Lys_MTase_YDR198C_prd"/>
    <property type="match status" value="1"/>
</dbReference>
<dbReference type="Gene3D" id="3.90.1410.10">
    <property type="entry name" value="set domain protein methyltransferase, domain 1"/>
    <property type="match status" value="1"/>
</dbReference>
<dbReference type="AlphaFoldDB" id="H3AAP4"/>
<dbReference type="EMBL" id="AFYH01140844">
    <property type="status" value="NOT_ANNOTATED_CDS"/>
    <property type="molecule type" value="Genomic_DNA"/>
</dbReference>
<evidence type="ECO:0000256" key="2">
    <source>
        <dbReference type="ARBA" id="ARBA00022679"/>
    </source>
</evidence>
<name>H3AAP4_LATCH</name>
<dbReference type="Proteomes" id="UP000008672">
    <property type="component" value="Unassembled WGS sequence"/>
</dbReference>
<reference evidence="5" key="2">
    <citation type="submission" date="2025-08" db="UniProtKB">
        <authorList>
            <consortium name="Ensembl"/>
        </authorList>
    </citation>
    <scope>IDENTIFICATION</scope>
</reference>
<dbReference type="STRING" id="7897.ENSLACP00000006715"/>
<dbReference type="OMA" id="ISHMKDE"/>
<reference evidence="6" key="1">
    <citation type="submission" date="2011-08" db="EMBL/GenBank/DDBJ databases">
        <title>The draft genome of Latimeria chalumnae.</title>
        <authorList>
            <person name="Di Palma F."/>
            <person name="Alfoldi J."/>
            <person name="Johnson J."/>
            <person name="Berlin A."/>
            <person name="Gnerre S."/>
            <person name="Jaffe D."/>
            <person name="MacCallum I."/>
            <person name="Young S."/>
            <person name="Walker B.J."/>
            <person name="Lander E."/>
            <person name="Lindblad-Toh K."/>
        </authorList>
    </citation>
    <scope>NUCLEOTIDE SEQUENCE [LARGE SCALE GENOMIC DNA]</scope>
    <source>
        <strain evidence="6">Wild caught</strain>
    </source>
</reference>
<protein>
    <submittedName>
        <fullName evidence="5">SET domain containing 4</fullName>
    </submittedName>
</protein>
<dbReference type="Gene3D" id="3.90.1420.10">
    <property type="entry name" value="Rubisco LSMT, substrate-binding domain"/>
    <property type="match status" value="1"/>
</dbReference>
<dbReference type="InterPro" id="IPR044429">
    <property type="entry name" value="SETD4_SET"/>
</dbReference>
<dbReference type="CDD" id="cd19177">
    <property type="entry name" value="SET_SETD4"/>
    <property type="match status" value="1"/>
</dbReference>
<keyword evidence="1" id="KW-0489">Methyltransferase</keyword>
<evidence type="ECO:0000259" key="4">
    <source>
        <dbReference type="PROSITE" id="PS50280"/>
    </source>
</evidence>
<dbReference type="EMBL" id="AFYH01140842">
    <property type="status" value="NOT_ANNOTATED_CDS"/>
    <property type="molecule type" value="Genomic_DNA"/>
</dbReference>
<dbReference type="PANTHER" id="PTHR13271:SF151">
    <property type="entry name" value="SET DOMAIN-CONTAINING PROTEIN 4"/>
    <property type="match status" value="1"/>
</dbReference>
<dbReference type="Pfam" id="PF00856">
    <property type="entry name" value="SET"/>
    <property type="match status" value="1"/>
</dbReference>
<gene>
    <name evidence="5" type="primary">SETD4</name>
</gene>
<proteinExistence type="predicted"/>
<dbReference type="eggNOG" id="KOG1337">
    <property type="taxonomic scope" value="Eukaryota"/>
</dbReference>
<keyword evidence="3" id="KW-0949">S-adenosyl-L-methionine</keyword>
<keyword evidence="2" id="KW-0808">Transferase</keyword>
<dbReference type="InterPro" id="IPR036464">
    <property type="entry name" value="Rubisco_LSMT_subst-bd_sf"/>
</dbReference>